<reference evidence="3 4" key="1">
    <citation type="submission" date="2020-06" db="EMBL/GenBank/DDBJ databases">
        <title>Transcriptomic and genomic resources for Thalictrum thalictroides and T. hernandezii: Facilitating candidate gene discovery in an emerging model plant lineage.</title>
        <authorList>
            <person name="Arias T."/>
            <person name="Riano-Pachon D.M."/>
            <person name="Di Stilio V.S."/>
        </authorList>
    </citation>
    <scope>NUCLEOTIDE SEQUENCE [LARGE SCALE GENOMIC DNA]</scope>
    <source>
        <strain evidence="4">cv. WT478/WT964</strain>
        <tissue evidence="3">Leaves</tissue>
    </source>
</reference>
<accession>A0A7J6WKT0</accession>
<feature type="chain" id="PRO_5029911525" evidence="2">
    <location>
        <begin position="25"/>
        <end position="108"/>
    </location>
</feature>
<feature type="signal peptide" evidence="2">
    <location>
        <begin position="1"/>
        <end position="24"/>
    </location>
</feature>
<gene>
    <name evidence="3" type="ORF">FRX31_012448</name>
</gene>
<sequence length="108" mass="11945">MAMMNRVFLLCIFACFIILETTNAVTTINPGAINAAGAPSKLPQPSNTYHRPCLKSQRCNDGTPRRKAEEKVDKEDKEQMLEVENTAAFTSPPQLDDVIEQDVVVLGH</sequence>
<name>A0A7J6WKT0_THATH</name>
<evidence type="ECO:0000256" key="2">
    <source>
        <dbReference type="SAM" id="SignalP"/>
    </source>
</evidence>
<organism evidence="3 4">
    <name type="scientific">Thalictrum thalictroides</name>
    <name type="common">Rue-anemone</name>
    <name type="synonym">Anemone thalictroides</name>
    <dbReference type="NCBI Taxonomy" id="46969"/>
    <lineage>
        <taxon>Eukaryota</taxon>
        <taxon>Viridiplantae</taxon>
        <taxon>Streptophyta</taxon>
        <taxon>Embryophyta</taxon>
        <taxon>Tracheophyta</taxon>
        <taxon>Spermatophyta</taxon>
        <taxon>Magnoliopsida</taxon>
        <taxon>Ranunculales</taxon>
        <taxon>Ranunculaceae</taxon>
        <taxon>Thalictroideae</taxon>
        <taxon>Thalictrum</taxon>
    </lineage>
</organism>
<keyword evidence="2" id="KW-0732">Signal</keyword>
<protein>
    <submittedName>
        <fullName evidence="3">Uncharacterized protein</fullName>
    </submittedName>
</protein>
<dbReference type="OrthoDB" id="1989297at2759"/>
<proteinExistence type="predicted"/>
<keyword evidence="4" id="KW-1185">Reference proteome</keyword>
<feature type="region of interest" description="Disordered" evidence="1">
    <location>
        <begin position="38"/>
        <end position="78"/>
    </location>
</feature>
<comment type="caution">
    <text evidence="3">The sequence shown here is derived from an EMBL/GenBank/DDBJ whole genome shotgun (WGS) entry which is preliminary data.</text>
</comment>
<feature type="compositionally biased region" description="Basic and acidic residues" evidence="1">
    <location>
        <begin position="63"/>
        <end position="78"/>
    </location>
</feature>
<evidence type="ECO:0000313" key="3">
    <source>
        <dbReference type="EMBL" id="KAF5197966.1"/>
    </source>
</evidence>
<dbReference type="Proteomes" id="UP000554482">
    <property type="component" value="Unassembled WGS sequence"/>
</dbReference>
<evidence type="ECO:0000313" key="4">
    <source>
        <dbReference type="Proteomes" id="UP000554482"/>
    </source>
</evidence>
<dbReference type="AlphaFoldDB" id="A0A7J6WKT0"/>
<dbReference type="EMBL" id="JABWDY010013955">
    <property type="protein sequence ID" value="KAF5197966.1"/>
    <property type="molecule type" value="Genomic_DNA"/>
</dbReference>
<evidence type="ECO:0000256" key="1">
    <source>
        <dbReference type="SAM" id="MobiDB-lite"/>
    </source>
</evidence>